<sequence length="200" mass="20736">MLADVVAPIRYAVRGGPLAADLRRYKSERCGAAEAALAAERLRQLLAGFLDGHGGDVWRAAGMAAGPSAVAVVPSGQGRPGAHPLAGLVRDCVRLPPVRLSLRSGEIHHRGVSPGWLRVHTPVSGGDLLVVDDTWVSGGSAQSTAAALKLAGARRVAIVVLGRHLNPDDPRSAAFLDPAGRDFCAWCPPEPGPFVSKAGQ</sequence>
<keyword evidence="2" id="KW-1185">Reference proteome</keyword>
<comment type="caution">
    <text evidence="1">The sequence shown here is derived from an EMBL/GenBank/DDBJ whole genome shotgun (WGS) entry which is preliminary data.</text>
</comment>
<dbReference type="SUPFAM" id="SSF53271">
    <property type="entry name" value="PRTase-like"/>
    <property type="match status" value="1"/>
</dbReference>
<dbReference type="RefSeq" id="WP_145861630.1">
    <property type="nucleotide sequence ID" value="NZ_RPFW01000010.1"/>
</dbReference>
<dbReference type="EMBL" id="RPFW01000010">
    <property type="protein sequence ID" value="TVZ00075.1"/>
    <property type="molecule type" value="Genomic_DNA"/>
</dbReference>
<reference evidence="1 2" key="1">
    <citation type="submission" date="2018-11" db="EMBL/GenBank/DDBJ databases">
        <title>Trebonia kvetii gen.nov., sp.nov., a novel acidophilic actinobacterium, and proposal of the new actinobacterial family Treboniaceae fam. nov.</title>
        <authorList>
            <person name="Rapoport D."/>
            <person name="Sagova-Mareckova M."/>
            <person name="Sedlacek I."/>
            <person name="Provaznik J."/>
            <person name="Kralova S."/>
            <person name="Pavlinic D."/>
            <person name="Benes V."/>
            <person name="Kopecky J."/>
        </authorList>
    </citation>
    <scope>NUCLEOTIDE SEQUENCE [LARGE SCALE GENOMIC DNA]</scope>
    <source>
        <strain evidence="1 2">15Tr583</strain>
    </source>
</reference>
<name>A0A6P2BPI3_9ACTN</name>
<proteinExistence type="predicted"/>
<dbReference type="GO" id="GO:0016757">
    <property type="term" value="F:glycosyltransferase activity"/>
    <property type="evidence" value="ECO:0007669"/>
    <property type="project" value="UniProtKB-KW"/>
</dbReference>
<dbReference type="Proteomes" id="UP000460272">
    <property type="component" value="Unassembled WGS sequence"/>
</dbReference>
<keyword evidence="1" id="KW-0328">Glycosyltransferase</keyword>
<dbReference type="CDD" id="cd06223">
    <property type="entry name" value="PRTases_typeI"/>
    <property type="match status" value="1"/>
</dbReference>
<dbReference type="OrthoDB" id="3403421at2"/>
<dbReference type="Gene3D" id="3.40.50.2020">
    <property type="match status" value="1"/>
</dbReference>
<dbReference type="AlphaFoldDB" id="A0A6P2BPI3"/>
<accession>A0A6P2BPI3</accession>
<dbReference type="InterPro" id="IPR029057">
    <property type="entry name" value="PRTase-like"/>
</dbReference>
<gene>
    <name evidence="1" type="ORF">EAS64_39060</name>
</gene>
<keyword evidence="1" id="KW-0808">Transferase</keyword>
<dbReference type="InterPro" id="IPR000836">
    <property type="entry name" value="PRTase_dom"/>
</dbReference>
<organism evidence="1 2">
    <name type="scientific">Trebonia kvetii</name>
    <dbReference type="NCBI Taxonomy" id="2480626"/>
    <lineage>
        <taxon>Bacteria</taxon>
        <taxon>Bacillati</taxon>
        <taxon>Actinomycetota</taxon>
        <taxon>Actinomycetes</taxon>
        <taxon>Streptosporangiales</taxon>
        <taxon>Treboniaceae</taxon>
        <taxon>Trebonia</taxon>
    </lineage>
</organism>
<protein>
    <submittedName>
        <fullName evidence="1">Phosphoribosyltransferase</fullName>
    </submittedName>
</protein>
<evidence type="ECO:0000313" key="1">
    <source>
        <dbReference type="EMBL" id="TVZ00075.1"/>
    </source>
</evidence>
<evidence type="ECO:0000313" key="2">
    <source>
        <dbReference type="Proteomes" id="UP000460272"/>
    </source>
</evidence>